<dbReference type="SUPFAM" id="SSF51445">
    <property type="entry name" value="(Trans)glycosidases"/>
    <property type="match status" value="1"/>
</dbReference>
<protein>
    <recommendedName>
        <fullName evidence="1">Glycoside-hydrolase family GH114 TIM-barrel domain-containing protein</fullName>
    </recommendedName>
</protein>
<dbReference type="InterPro" id="IPR016925">
    <property type="entry name" value="UCP029570"/>
</dbReference>
<dbReference type="PANTHER" id="PTHR35882:SF2">
    <property type="entry name" value="PELA"/>
    <property type="match status" value="1"/>
</dbReference>
<reference evidence="2 3" key="1">
    <citation type="submission" date="2018-06" db="EMBL/GenBank/DDBJ databases">
        <title>Genomic Encyclopedia of Type Strains, Phase III (KMG-III): the genomes of soil and plant-associated and newly described type strains.</title>
        <authorList>
            <person name="Whitman W."/>
        </authorList>
    </citation>
    <scope>NUCLEOTIDE SEQUENCE [LARGE SCALE GENOMIC DNA]</scope>
    <source>
        <strain evidence="2 3">LMG 23644</strain>
    </source>
</reference>
<evidence type="ECO:0000313" key="2">
    <source>
        <dbReference type="EMBL" id="RAS33114.1"/>
    </source>
</evidence>
<dbReference type="PANTHER" id="PTHR35882">
    <property type="entry name" value="PELA"/>
    <property type="match status" value="1"/>
</dbReference>
<dbReference type="Pfam" id="PF03537">
    <property type="entry name" value="Glyco_hydro_114"/>
    <property type="match status" value="1"/>
</dbReference>
<dbReference type="InterPro" id="IPR017853">
    <property type="entry name" value="GH"/>
</dbReference>
<dbReference type="InterPro" id="IPR013785">
    <property type="entry name" value="Aldolase_TIM"/>
</dbReference>
<dbReference type="Proteomes" id="UP000248918">
    <property type="component" value="Unassembled WGS sequence"/>
</dbReference>
<comment type="caution">
    <text evidence="2">The sequence shown here is derived from an EMBL/GenBank/DDBJ whole genome shotgun (WGS) entry which is preliminary data.</text>
</comment>
<dbReference type="CDD" id="cd10922">
    <property type="entry name" value="CE4_PelA_like_C"/>
    <property type="match status" value="1"/>
</dbReference>
<gene>
    <name evidence="2" type="ORF">BX591_10731</name>
</gene>
<dbReference type="AlphaFoldDB" id="A0A329CMY8"/>
<proteinExistence type="predicted"/>
<organism evidence="2 3">
    <name type="scientific">Paraburkholderia bryophila</name>
    <dbReference type="NCBI Taxonomy" id="420952"/>
    <lineage>
        <taxon>Bacteria</taxon>
        <taxon>Pseudomonadati</taxon>
        <taxon>Pseudomonadota</taxon>
        <taxon>Betaproteobacteria</taxon>
        <taxon>Burkholderiales</taxon>
        <taxon>Burkholderiaceae</taxon>
        <taxon>Paraburkholderia</taxon>
    </lineage>
</organism>
<evidence type="ECO:0000313" key="3">
    <source>
        <dbReference type="Proteomes" id="UP000248918"/>
    </source>
</evidence>
<sequence length="989" mass="108703">MTQLGLRYSPRVWLRPAAREPMSARPQRAASHVARIALGALVAVAVWLHGAAASAATDTANATDPRALASQTSAAAEASAAAPRQPSFALYYGKNPPVELLSAYDAAVVEPDSEFNPLAHALPHTTWFAYASVGEVLPSRSYYAALPKTWLAGHNEAWASRVVDQSQPGWPAWYVEHVIAPLWDKGYRGFFLDTLDSWQLVAKTDTDRAAQQAGLVAVIRAIKQRYPNAKLILNRGFEILPQIHDLAYAVAFESLYRGWNQAQQRYTEVPQADRDWLLGEARTIREQYRLPVISIDYCPPADRACAQDAVGRIRAQGVVPYVTDGALVTVGAGAVEPQRRRILVIQDPPARTDLNVSPGVRFLAMPLNYLGYRIDYADAREPLPQGDLRDRYAGIVLWMNNDVPRATEYRAWLSAQIDAGLPIAVFTSFGVQLDPALAQKLDLQVVPGQPSNGKLEVESFDPKLMGFEMKPRPDPHDYTAVRVGPHSRSLLRLRSGHFVIDGAALTPWGGYAMRPFGVFDLGAVNQARWVTQPIAFLQAALRLPADLPVPDTTTENGRRLLMSHIDGDGFASRAEFSDHGTTNTDASPQYSGDVLFRLLRDSGMPTTVSLIEGEVSDDGPYKAFAAHLRLLGRRIFELPNVEVATHTYTHPLQWMRVTGLGISNDKDVPTEGGSQTNSTGLSIDIPGYRFNIDREIGGSIGYIDKRITPLAKPVRMVLWSGDCQVPAPVLKAAYEAGVLNMNGGDTLITKSYPSWTAIAPLGVMKDGYFQVFAPNQNEELYTDLWHGPYYGFTRVLETFAMTDQPLRFKPMDIYYHMFSGTKFASVQALQQIFDTVLRQPVNPVFSSEYARKVLDFLDLSIAREGARWIVRDAGQLRTVRLPAGRVPDMASATGVAGYLPGPGGTYVHLTGGEASFTVIDAASAPRVPYLADANGRIDHFERTAGGFSFDLRARIAPQWRLANAGACRVSRRPLSNDAHQLHVDVACDT</sequence>
<evidence type="ECO:0000259" key="1">
    <source>
        <dbReference type="Pfam" id="PF03537"/>
    </source>
</evidence>
<dbReference type="EMBL" id="QLTK01000007">
    <property type="protein sequence ID" value="RAS33114.1"/>
    <property type="molecule type" value="Genomic_DNA"/>
</dbReference>
<name>A0A329CMY8_9BURK</name>
<dbReference type="PIRSF" id="PIRSF029570">
    <property type="entry name" value="UCP029570"/>
    <property type="match status" value="1"/>
</dbReference>
<feature type="domain" description="Glycoside-hydrolase family GH114 TIM-barrel" evidence="1">
    <location>
        <begin position="96"/>
        <end position="328"/>
    </location>
</feature>
<accession>A0A329CMY8</accession>
<dbReference type="Gene3D" id="3.20.20.70">
    <property type="entry name" value="Aldolase class I"/>
    <property type="match status" value="1"/>
</dbReference>
<dbReference type="InterPro" id="IPR004352">
    <property type="entry name" value="GH114_TIM-barrel"/>
</dbReference>